<feature type="non-terminal residue" evidence="1">
    <location>
        <position position="1"/>
    </location>
</feature>
<reference evidence="1 2" key="1">
    <citation type="submission" date="2020-04" db="EMBL/GenBank/DDBJ databases">
        <title>Perkinsus olseni comparative genomics.</title>
        <authorList>
            <person name="Bogema D.R."/>
        </authorList>
    </citation>
    <scope>NUCLEOTIDE SEQUENCE [LARGE SCALE GENOMIC DNA]</scope>
    <source>
        <strain evidence="1 2">ATCC PRA-207</strain>
    </source>
</reference>
<proteinExistence type="predicted"/>
<dbReference type="EMBL" id="JABANO010023484">
    <property type="protein sequence ID" value="KAF4723458.1"/>
    <property type="molecule type" value="Genomic_DNA"/>
</dbReference>
<gene>
    <name evidence="1" type="ORF">FOZ63_017074</name>
</gene>
<protein>
    <recommendedName>
        <fullName evidence="3">Nuclease HARBI1</fullName>
    </recommendedName>
</protein>
<accession>A0A7J6RRV0</accession>
<evidence type="ECO:0000313" key="2">
    <source>
        <dbReference type="Proteomes" id="UP000553632"/>
    </source>
</evidence>
<evidence type="ECO:0008006" key="3">
    <source>
        <dbReference type="Google" id="ProtNLM"/>
    </source>
</evidence>
<keyword evidence="2" id="KW-1185">Reference proteome</keyword>
<sequence length="117" mass="12503">EGLQSLEAPLAAEDEERSVGCLQPRENFVLTVKQQVAVGLRVLATGSTYRTVGDAHGVTIGTVSAIVKRFIMAVVNTMCPLYIAIPTGPELQDSIDGFRDICGMMDVWGVVDGTHVV</sequence>
<name>A0A7J6RRV0_PEROL</name>
<organism evidence="1 2">
    <name type="scientific">Perkinsus olseni</name>
    <name type="common">Perkinsus atlanticus</name>
    <dbReference type="NCBI Taxonomy" id="32597"/>
    <lineage>
        <taxon>Eukaryota</taxon>
        <taxon>Sar</taxon>
        <taxon>Alveolata</taxon>
        <taxon>Perkinsozoa</taxon>
        <taxon>Perkinsea</taxon>
        <taxon>Perkinsida</taxon>
        <taxon>Perkinsidae</taxon>
        <taxon>Perkinsus</taxon>
    </lineage>
</organism>
<dbReference type="Proteomes" id="UP000553632">
    <property type="component" value="Unassembled WGS sequence"/>
</dbReference>
<comment type="caution">
    <text evidence="1">The sequence shown here is derived from an EMBL/GenBank/DDBJ whole genome shotgun (WGS) entry which is preliminary data.</text>
</comment>
<feature type="non-terminal residue" evidence="1">
    <location>
        <position position="117"/>
    </location>
</feature>
<dbReference type="AlphaFoldDB" id="A0A7J6RRV0"/>
<evidence type="ECO:0000313" key="1">
    <source>
        <dbReference type="EMBL" id="KAF4723458.1"/>
    </source>
</evidence>